<keyword evidence="1 3" id="KW-0853">WD repeat</keyword>
<sequence length="353" mass="37469">MPKPLLTPTWQTLLADYVTAIAWLPDGSRLVACSAAGEVVLFDARTGASVTLREKQGSSVDAIAFSADGQFLAAGGQDGAVRIWQMAGDPPTPVTEMGNSRVWVDRLQWHPHRPELAVGLGRYAQVWDAAGQAVVTTLNFEASSVLDLAWHPSGDFLLLAGNQSVKTWRREDWDDDPEVRETGGASGAIALSADGQVLAIGGEGDRTLLVWEWDNPYPWQMQGFPGKVRQLAWSTVKTQEGAPLLASASAEGVVVWAKAASDAQGWTSHMLDLHSGAVRAIAFQPQSTLLATAAEDGWVCLWQKATQAAQVLEGAADGFSTLTWSPQGKYLAAGGCGGEVMVWGQALAGKGFG</sequence>
<evidence type="ECO:0000313" key="4">
    <source>
        <dbReference type="EMBL" id="NCJ08274.1"/>
    </source>
</evidence>
<protein>
    <recommendedName>
        <fullName evidence="6">WD40 repeat domain-containing protein</fullName>
    </recommendedName>
</protein>
<feature type="repeat" description="WD" evidence="3">
    <location>
        <begin position="271"/>
        <end position="303"/>
    </location>
</feature>
<evidence type="ECO:0008006" key="6">
    <source>
        <dbReference type="Google" id="ProtNLM"/>
    </source>
</evidence>
<dbReference type="Gene3D" id="2.130.10.10">
    <property type="entry name" value="YVTN repeat-like/Quinoprotein amine dehydrogenase"/>
    <property type="match status" value="2"/>
</dbReference>
<keyword evidence="2" id="KW-0677">Repeat</keyword>
<dbReference type="PANTHER" id="PTHR19848:SF8">
    <property type="entry name" value="F-BOX AND WD REPEAT DOMAIN CONTAINING 7"/>
    <property type="match status" value="1"/>
</dbReference>
<reference evidence="4" key="1">
    <citation type="submission" date="2019-12" db="EMBL/GenBank/DDBJ databases">
        <title>High-Quality draft genome sequences of three cyanobacteria isolated from the limestone walls of the Old Cathedral of Coimbra.</title>
        <authorList>
            <person name="Tiago I."/>
            <person name="Soares F."/>
            <person name="Portugal A."/>
        </authorList>
    </citation>
    <scope>NUCLEOTIDE SEQUENCE [LARGE SCALE GENOMIC DNA]</scope>
    <source>
        <strain evidence="4">C</strain>
    </source>
</reference>
<dbReference type="AlphaFoldDB" id="A0A8K2A9H4"/>
<dbReference type="SMART" id="SM00320">
    <property type="entry name" value="WD40"/>
    <property type="match status" value="8"/>
</dbReference>
<feature type="repeat" description="WD" evidence="3">
    <location>
        <begin position="312"/>
        <end position="343"/>
    </location>
</feature>
<dbReference type="InterPro" id="IPR036322">
    <property type="entry name" value="WD40_repeat_dom_sf"/>
</dbReference>
<dbReference type="PROSITE" id="PS50082">
    <property type="entry name" value="WD_REPEATS_2"/>
    <property type="match status" value="3"/>
</dbReference>
<accession>A0A8K2A9H4</accession>
<evidence type="ECO:0000256" key="3">
    <source>
        <dbReference type="PROSITE-ProRule" id="PRU00221"/>
    </source>
</evidence>
<dbReference type="InterPro" id="IPR001680">
    <property type="entry name" value="WD40_rpt"/>
</dbReference>
<gene>
    <name evidence="4" type="ORF">GS597_17525</name>
</gene>
<evidence type="ECO:0000313" key="5">
    <source>
        <dbReference type="Proteomes" id="UP000607397"/>
    </source>
</evidence>
<dbReference type="RefSeq" id="WP_161826749.1">
    <property type="nucleotide sequence ID" value="NZ_WVIC01000046.1"/>
</dbReference>
<evidence type="ECO:0000256" key="1">
    <source>
        <dbReference type="ARBA" id="ARBA00022574"/>
    </source>
</evidence>
<dbReference type="PROSITE" id="PS50294">
    <property type="entry name" value="WD_REPEATS_REGION"/>
    <property type="match status" value="2"/>
</dbReference>
<dbReference type="PANTHER" id="PTHR19848">
    <property type="entry name" value="WD40 REPEAT PROTEIN"/>
    <property type="match status" value="1"/>
</dbReference>
<evidence type="ECO:0000256" key="2">
    <source>
        <dbReference type="ARBA" id="ARBA00022737"/>
    </source>
</evidence>
<proteinExistence type="predicted"/>
<keyword evidence="5" id="KW-1185">Reference proteome</keyword>
<dbReference type="SUPFAM" id="SSF50978">
    <property type="entry name" value="WD40 repeat-like"/>
    <property type="match status" value="1"/>
</dbReference>
<dbReference type="EMBL" id="WVIC01000046">
    <property type="protein sequence ID" value="NCJ08274.1"/>
    <property type="molecule type" value="Genomic_DNA"/>
</dbReference>
<dbReference type="InterPro" id="IPR015943">
    <property type="entry name" value="WD40/YVTN_repeat-like_dom_sf"/>
</dbReference>
<feature type="repeat" description="WD" evidence="3">
    <location>
        <begin position="53"/>
        <end position="86"/>
    </location>
</feature>
<comment type="caution">
    <text evidence="4">The sequence shown here is derived from an EMBL/GenBank/DDBJ whole genome shotgun (WGS) entry which is preliminary data.</text>
</comment>
<dbReference type="Pfam" id="PF00400">
    <property type="entry name" value="WD40"/>
    <property type="match status" value="5"/>
</dbReference>
<name>A0A8K2A9H4_9CYAN</name>
<dbReference type="Proteomes" id="UP000607397">
    <property type="component" value="Unassembled WGS sequence"/>
</dbReference>
<organism evidence="4 5">
    <name type="scientific">Petrachloros mirabilis ULC683</name>
    <dbReference type="NCBI Taxonomy" id="2781853"/>
    <lineage>
        <taxon>Bacteria</taxon>
        <taxon>Bacillati</taxon>
        <taxon>Cyanobacteriota</taxon>
        <taxon>Cyanophyceae</taxon>
        <taxon>Synechococcales</taxon>
        <taxon>Petrachlorosaceae</taxon>
        <taxon>Petrachloros</taxon>
        <taxon>Petrachloros mirabilis</taxon>
    </lineage>
</organism>